<feature type="chain" id="PRO_5018070813" description="SLH domain-containing protein" evidence="2">
    <location>
        <begin position="25"/>
        <end position="990"/>
    </location>
</feature>
<gene>
    <name evidence="4" type="ORF">PATL70BA_3037</name>
</gene>
<name>A0A3P7S2U2_9FIRM</name>
<dbReference type="KEGG" id="cbar:PATL70BA_3037"/>
<feature type="domain" description="SLH" evidence="3">
    <location>
        <begin position="119"/>
        <end position="196"/>
    </location>
</feature>
<feature type="domain" description="SLH" evidence="3">
    <location>
        <begin position="50"/>
        <end position="116"/>
    </location>
</feature>
<sequence length="990" mass="109516">MNRKRWIILLCLIYVMQSSWTSMAVTDRDILSDPVANVYTANVLGQTISDNLSFSDVPVSHWAKDPITRLGALSIVKGYNENNAMRYRPNGNVSKQEALAFLLRVVGLEAAANQAAENLEVGEDEGLLSIWSKGYLQVAADNGLITQLELDDGLILDQEALDPEFNFIRAQNVSREQVAMWLVQAINIINPGRIEPIYVNNKIFTLSDWQSIDIAFVPYVEAVMQAGIMVGDADRFRPKGSLTRAEMAQVIANIDDILYETLDKTVKGGIVGSISDAGVIGSINNESKRTILIRNDEGLVDQVDLIVTSNEQNKISRLDVPVLGQNGVRGLSSLREGQSIAYIVDNTTLEMEYVVIKGDITTTQVKGVLQPLIDIDNGNITVKNTSGVPLTYTLSVGLYDLEERQIKIGEYYRSIDNAPVSETITLTIQNNLVTKIDQEGATPLSSEVSGIVKEINTQFNFITIEKWDGGEITKYFNKDQVRVEKQNYYDLEDEIGYIDEIFPEYGFDERDTGIEAIEVGDVVHLLMSSNGQYIEAISAKTNYNVKFGEIVSMVSYGANGVNIRVNYGDGSIGSLNVDGFVPVLRSSRNIGVGNLQVGQMIKILMNQGVLAPGTVVETVKQIDVDPYGNIYARIYKGDLGYMNMATGTLSLLNSYHLTKTGWSGYNPMTDLELSGAGVEIFHNGNQISLSYADRFLRTDTMQAYVVTEKHYDRERIKKIVFEDGRDDVLASTNVSYSNGYDAIRLISSVGDIGVNPGTIVLKNDHIVSTGSILSPDYAQVVLAGQGRAVIVNVLPEPNNDAISVFRGRISNIETNREVKVESQAILKDMTWIYSPIQREFTLSYDTMIMDESGSIPLSDFIDYSELSKVDEVYTIIAEGTKATHLIKNPYATEGVVGEIYGINGDDTISIKDALVYDSATKLWTELSFKNNYATLEIVTESVIIKNNQVIDIEDLELGDRIRAMVTVDLSEQLKLTDNRQATGYILFVED</sequence>
<dbReference type="OrthoDB" id="308958at2"/>
<reference evidence="4 5" key="1">
    <citation type="submission" date="2018-09" db="EMBL/GenBank/DDBJ databases">
        <authorList>
            <person name="Postec A."/>
        </authorList>
    </citation>
    <scope>NUCLEOTIDE SEQUENCE [LARGE SCALE GENOMIC DNA]</scope>
    <source>
        <strain evidence="4">70B-A</strain>
    </source>
</reference>
<keyword evidence="1" id="KW-0677">Repeat</keyword>
<feature type="domain" description="SLH" evidence="3">
    <location>
        <begin position="203"/>
        <end position="265"/>
    </location>
</feature>
<feature type="signal peptide" evidence="2">
    <location>
        <begin position="1"/>
        <end position="24"/>
    </location>
</feature>
<organism evidence="4 5">
    <name type="scientific">Petrocella atlantisensis</name>
    <dbReference type="NCBI Taxonomy" id="2173034"/>
    <lineage>
        <taxon>Bacteria</taxon>
        <taxon>Bacillati</taxon>
        <taxon>Bacillota</taxon>
        <taxon>Clostridia</taxon>
        <taxon>Lachnospirales</taxon>
        <taxon>Vallitaleaceae</taxon>
        <taxon>Petrocella</taxon>
    </lineage>
</organism>
<dbReference type="Pfam" id="PF00395">
    <property type="entry name" value="SLH"/>
    <property type="match status" value="2"/>
</dbReference>
<dbReference type="AlphaFoldDB" id="A0A3P7S2U2"/>
<dbReference type="Proteomes" id="UP000279029">
    <property type="component" value="Chromosome"/>
</dbReference>
<proteinExistence type="predicted"/>
<protein>
    <recommendedName>
        <fullName evidence="3">SLH domain-containing protein</fullName>
    </recommendedName>
</protein>
<dbReference type="EMBL" id="LR130778">
    <property type="protein sequence ID" value="VDN48952.1"/>
    <property type="molecule type" value="Genomic_DNA"/>
</dbReference>
<evidence type="ECO:0000313" key="4">
    <source>
        <dbReference type="EMBL" id="VDN48952.1"/>
    </source>
</evidence>
<dbReference type="RefSeq" id="WP_125138012.1">
    <property type="nucleotide sequence ID" value="NZ_LR130778.1"/>
</dbReference>
<evidence type="ECO:0000259" key="3">
    <source>
        <dbReference type="PROSITE" id="PS51272"/>
    </source>
</evidence>
<keyword evidence="5" id="KW-1185">Reference proteome</keyword>
<keyword evidence="2" id="KW-0732">Signal</keyword>
<evidence type="ECO:0000313" key="5">
    <source>
        <dbReference type="Proteomes" id="UP000279029"/>
    </source>
</evidence>
<evidence type="ECO:0000256" key="1">
    <source>
        <dbReference type="ARBA" id="ARBA00022737"/>
    </source>
</evidence>
<dbReference type="InterPro" id="IPR001119">
    <property type="entry name" value="SLH_dom"/>
</dbReference>
<evidence type="ECO:0000256" key="2">
    <source>
        <dbReference type="SAM" id="SignalP"/>
    </source>
</evidence>
<accession>A0A3P7S2U2</accession>
<dbReference type="PROSITE" id="PS51272">
    <property type="entry name" value="SLH"/>
    <property type="match status" value="3"/>
</dbReference>